<reference evidence="3" key="1">
    <citation type="submission" date="2025-08" db="UniProtKB">
        <authorList>
            <consortium name="RefSeq"/>
        </authorList>
    </citation>
    <scope>IDENTIFICATION</scope>
</reference>
<protein>
    <submittedName>
        <fullName evidence="3">Spermatogenesis-associated protein 21-like</fullName>
    </submittedName>
</protein>
<sequence>MDNRNAQMSMEGSTKALETQPSPGLRTTRKRAGVEPTISGVSQVMFPDPSGIGSGKQPSASGGLEKRPGHREASEEGPPELKTQEQRSPARPGKMQLSWAPQEGSGELQAGQDQAKPQSELGLLPSRVLAAAEGLQQLGLGRETEDQQGRQRNSGTAESQPLESCQQGLQYQFIPGHQAANGPDMVQPTELCCTLDSYGQPLGDEPPKEVGLLYFRPQGALPKPGPGGHEDSSQEVMFLMPVVTPEGKSANPFLPSTPGPRTPKEE</sequence>
<dbReference type="GeneID" id="103598854"/>
<feature type="compositionally biased region" description="Polar residues" evidence="1">
    <location>
        <begin position="150"/>
        <end position="166"/>
    </location>
</feature>
<dbReference type="PANTHER" id="PTHR47500">
    <property type="entry name" value="EF-HAND CALCIUM-BINDING DOMAIN-CONTAINING PROTEIN"/>
    <property type="match status" value="1"/>
</dbReference>
<feature type="compositionally biased region" description="Basic and acidic residues" evidence="1">
    <location>
        <begin position="64"/>
        <end position="74"/>
    </location>
</feature>
<dbReference type="InterPro" id="IPR043520">
    <property type="entry name" value="SPT21"/>
</dbReference>
<dbReference type="Proteomes" id="UP000694923">
    <property type="component" value="Unplaced"/>
</dbReference>
<feature type="compositionally biased region" description="Polar residues" evidence="1">
    <location>
        <begin position="1"/>
        <end position="22"/>
    </location>
</feature>
<dbReference type="RefSeq" id="XP_008581129.1">
    <property type="nucleotide sequence ID" value="XM_008582907.1"/>
</dbReference>
<dbReference type="PANTHER" id="PTHR47500:SF1">
    <property type="entry name" value="SPERMATOGENESIS-ASSOCIATED PROTEIN 21"/>
    <property type="match status" value="1"/>
</dbReference>
<keyword evidence="2" id="KW-1185">Reference proteome</keyword>
<feature type="compositionally biased region" description="Low complexity" evidence="1">
    <location>
        <begin position="129"/>
        <end position="141"/>
    </location>
</feature>
<feature type="region of interest" description="Disordered" evidence="1">
    <location>
        <begin position="1"/>
        <end position="166"/>
    </location>
</feature>
<evidence type="ECO:0000256" key="1">
    <source>
        <dbReference type="SAM" id="MobiDB-lite"/>
    </source>
</evidence>
<organism evidence="2 3">
    <name type="scientific">Galeopterus variegatus</name>
    <name type="common">Malayan flying lemur</name>
    <name type="synonym">Cynocephalus variegatus</name>
    <dbReference type="NCBI Taxonomy" id="482537"/>
    <lineage>
        <taxon>Eukaryota</taxon>
        <taxon>Metazoa</taxon>
        <taxon>Chordata</taxon>
        <taxon>Craniata</taxon>
        <taxon>Vertebrata</taxon>
        <taxon>Euteleostomi</taxon>
        <taxon>Mammalia</taxon>
        <taxon>Eutheria</taxon>
        <taxon>Euarchontoglires</taxon>
        <taxon>Dermoptera</taxon>
        <taxon>Cynocephalidae</taxon>
        <taxon>Galeopterus</taxon>
    </lineage>
</organism>
<name>A0ABM0RKI8_GALVR</name>
<proteinExistence type="predicted"/>
<accession>A0ABM0RKI8</accession>
<gene>
    <name evidence="3" type="primary">LOC103598854</name>
</gene>
<evidence type="ECO:0000313" key="2">
    <source>
        <dbReference type="Proteomes" id="UP000694923"/>
    </source>
</evidence>
<feature type="compositionally biased region" description="Pro residues" evidence="1">
    <location>
        <begin position="255"/>
        <end position="266"/>
    </location>
</feature>
<feature type="region of interest" description="Disordered" evidence="1">
    <location>
        <begin position="245"/>
        <end position="266"/>
    </location>
</feature>
<evidence type="ECO:0000313" key="3">
    <source>
        <dbReference type="RefSeq" id="XP_008581129.1"/>
    </source>
</evidence>